<name>A0A150FW88_GONPE</name>
<proteinExistence type="predicted"/>
<dbReference type="Proteomes" id="UP000075714">
    <property type="component" value="Unassembled WGS sequence"/>
</dbReference>
<dbReference type="PANTHER" id="PTHR24166:SF48">
    <property type="entry name" value="PROTEIN VAPYRIN"/>
    <property type="match status" value="1"/>
</dbReference>
<keyword evidence="6" id="KW-1185">Reference proteome</keyword>
<dbReference type="InterPro" id="IPR050889">
    <property type="entry name" value="Dendritic_Spine_Reg/Scaffold"/>
</dbReference>
<dbReference type="InterPro" id="IPR002110">
    <property type="entry name" value="Ankyrin_rpt"/>
</dbReference>
<dbReference type="AlphaFoldDB" id="A0A150FW88"/>
<dbReference type="PANTHER" id="PTHR24166">
    <property type="entry name" value="ROLLING PEBBLES, ISOFORM B"/>
    <property type="match status" value="1"/>
</dbReference>
<dbReference type="SUPFAM" id="SSF48403">
    <property type="entry name" value="Ankyrin repeat"/>
    <property type="match status" value="1"/>
</dbReference>
<reference evidence="6" key="1">
    <citation type="journal article" date="2016" name="Nat. Commun.">
        <title>The Gonium pectorale genome demonstrates co-option of cell cycle regulation during the evolution of multicellularity.</title>
        <authorList>
            <person name="Hanschen E.R."/>
            <person name="Marriage T.N."/>
            <person name="Ferris P.J."/>
            <person name="Hamaji T."/>
            <person name="Toyoda A."/>
            <person name="Fujiyama A."/>
            <person name="Neme R."/>
            <person name="Noguchi H."/>
            <person name="Minakuchi Y."/>
            <person name="Suzuki M."/>
            <person name="Kawai-Toyooka H."/>
            <person name="Smith D.R."/>
            <person name="Sparks H."/>
            <person name="Anderson J."/>
            <person name="Bakaric R."/>
            <person name="Luria V."/>
            <person name="Karger A."/>
            <person name="Kirschner M.W."/>
            <person name="Durand P.M."/>
            <person name="Michod R.E."/>
            <person name="Nozaki H."/>
            <person name="Olson B.J."/>
        </authorList>
    </citation>
    <scope>NUCLEOTIDE SEQUENCE [LARGE SCALE GENOMIC DNA]</scope>
    <source>
        <strain evidence="6">NIES-2863</strain>
    </source>
</reference>
<organism evidence="5 6">
    <name type="scientific">Gonium pectorale</name>
    <name type="common">Green alga</name>
    <dbReference type="NCBI Taxonomy" id="33097"/>
    <lineage>
        <taxon>Eukaryota</taxon>
        <taxon>Viridiplantae</taxon>
        <taxon>Chlorophyta</taxon>
        <taxon>core chlorophytes</taxon>
        <taxon>Chlorophyceae</taxon>
        <taxon>CS clade</taxon>
        <taxon>Chlamydomonadales</taxon>
        <taxon>Volvocaceae</taxon>
        <taxon>Gonium</taxon>
    </lineage>
</organism>
<dbReference type="PROSITE" id="PS50297">
    <property type="entry name" value="ANK_REP_REGION"/>
    <property type="match status" value="2"/>
</dbReference>
<dbReference type="EMBL" id="LSYV01000251">
    <property type="protein sequence ID" value="KXZ41882.1"/>
    <property type="molecule type" value="Genomic_DNA"/>
</dbReference>
<feature type="compositionally biased region" description="Gly residues" evidence="4">
    <location>
        <begin position="428"/>
        <end position="439"/>
    </location>
</feature>
<accession>A0A150FW88</accession>
<dbReference type="Pfam" id="PF12796">
    <property type="entry name" value="Ank_2"/>
    <property type="match status" value="1"/>
</dbReference>
<feature type="repeat" description="ANK" evidence="3">
    <location>
        <begin position="276"/>
        <end position="300"/>
    </location>
</feature>
<gene>
    <name evidence="5" type="ORF">GPECTOR_252g629</name>
</gene>
<feature type="region of interest" description="Disordered" evidence="4">
    <location>
        <begin position="476"/>
        <end position="522"/>
    </location>
</feature>
<dbReference type="OrthoDB" id="2012993at2759"/>
<dbReference type="SMART" id="SM00248">
    <property type="entry name" value="ANK"/>
    <property type="match status" value="5"/>
</dbReference>
<comment type="caution">
    <text evidence="5">The sequence shown here is derived from an EMBL/GenBank/DDBJ whole genome shotgun (WGS) entry which is preliminary data.</text>
</comment>
<evidence type="ECO:0000256" key="1">
    <source>
        <dbReference type="ARBA" id="ARBA00022737"/>
    </source>
</evidence>
<dbReference type="Gene3D" id="1.25.40.20">
    <property type="entry name" value="Ankyrin repeat-containing domain"/>
    <property type="match status" value="3"/>
</dbReference>
<dbReference type="Pfam" id="PF13637">
    <property type="entry name" value="Ank_4"/>
    <property type="match status" value="1"/>
</dbReference>
<dbReference type="PROSITE" id="PS50088">
    <property type="entry name" value="ANK_REPEAT"/>
    <property type="match status" value="2"/>
</dbReference>
<evidence type="ECO:0000313" key="5">
    <source>
        <dbReference type="EMBL" id="KXZ41882.1"/>
    </source>
</evidence>
<keyword evidence="2 3" id="KW-0040">ANK repeat</keyword>
<evidence type="ECO:0000256" key="3">
    <source>
        <dbReference type="PROSITE-ProRule" id="PRU00023"/>
    </source>
</evidence>
<feature type="compositionally biased region" description="Low complexity" evidence="4">
    <location>
        <begin position="497"/>
        <end position="508"/>
    </location>
</feature>
<feature type="region of interest" description="Disordered" evidence="4">
    <location>
        <begin position="396"/>
        <end position="415"/>
    </location>
</feature>
<dbReference type="InterPro" id="IPR036770">
    <property type="entry name" value="Ankyrin_rpt-contain_sf"/>
</dbReference>
<protein>
    <submittedName>
        <fullName evidence="5">Uncharacterized protein</fullName>
    </submittedName>
</protein>
<feature type="region of interest" description="Disordered" evidence="4">
    <location>
        <begin position="420"/>
        <end position="439"/>
    </location>
</feature>
<feature type="compositionally biased region" description="Low complexity" evidence="4">
    <location>
        <begin position="404"/>
        <end position="415"/>
    </location>
</feature>
<evidence type="ECO:0000256" key="4">
    <source>
        <dbReference type="SAM" id="MobiDB-lite"/>
    </source>
</evidence>
<evidence type="ECO:0000256" key="2">
    <source>
        <dbReference type="ARBA" id="ARBA00023043"/>
    </source>
</evidence>
<evidence type="ECO:0000313" key="6">
    <source>
        <dbReference type="Proteomes" id="UP000075714"/>
    </source>
</evidence>
<feature type="compositionally biased region" description="Low complexity" evidence="4">
    <location>
        <begin position="476"/>
        <end position="488"/>
    </location>
</feature>
<keyword evidence="1" id="KW-0677">Repeat</keyword>
<feature type="repeat" description="ANK" evidence="3">
    <location>
        <begin position="35"/>
        <end position="59"/>
    </location>
</feature>
<feature type="compositionally biased region" description="Pro residues" evidence="4">
    <location>
        <begin position="509"/>
        <end position="522"/>
    </location>
</feature>
<sequence>MAVASEMCTAVFEGDLVKLRRLLRSGAPPDACDYDRRSALHIAGAEGNLAAVKLLVDEGGADPDFQDRWGNTALDEARRVGAANVVAFLESRQRVTDKGASAEKKRKQAAHDFLSWCNLGETARLREAGGYAAGEEAGCAFTGLLVAASKGHTEAVRALLETMPASVMLGQAHVAMMEAARCGHPDTVAAFRQAGVVLRFTAAAAGAAERRRLAAELCNAAARGHGCVVASLLAAGASGRAEQGLPGGLGADSDGGRSSLSQLEVSLAGEAVAGEGASGPLHLAAEHSHLEVARRLIEQGGAAPDVALGDGLGRTPLQLAAEAAARQPNDPRVRAVHEYLQWVAGAVGRGLAGTTLAAAAVERLINLMPRSKRWSCVAGEGEDEIERYIGSFSRGVPDGGPATGSGSSMAAPSGPVGAVATAAVPPTSGGGSGGGGSGGAAPRLLGGVVAGSARRSRGSALGLPLGGQGGLPTVASVPSLSSSPPTLAGHHIFEARSSLPLPAGGAAAAPPPSPLSPPPPPQ</sequence>